<proteinExistence type="inferred from homology"/>
<dbReference type="PIRSF" id="PIRSF017184">
    <property type="entry name" value="Nnr"/>
    <property type="match status" value="1"/>
</dbReference>
<organism evidence="22 23">
    <name type="scientific">Candidatus Pullilachnospira stercoravium</name>
    <dbReference type="NCBI Taxonomy" id="2840913"/>
    <lineage>
        <taxon>Bacteria</taxon>
        <taxon>Bacillati</taxon>
        <taxon>Bacillota</taxon>
        <taxon>Clostridia</taxon>
        <taxon>Lachnospirales</taxon>
        <taxon>Lachnospiraceae</taxon>
        <taxon>Lachnospiraceae incertae sedis</taxon>
        <taxon>Candidatus Pullilachnospira</taxon>
    </lineage>
</organism>
<protein>
    <recommendedName>
        <fullName evidence="19">Bifunctional NAD(P)H-hydrate repair enzyme</fullName>
    </recommendedName>
    <alternativeName>
        <fullName evidence="19">Nicotinamide nucleotide repair protein</fullName>
    </alternativeName>
    <domain>
        <recommendedName>
            <fullName evidence="19">ADP-dependent (S)-NAD(P)H-hydrate dehydratase</fullName>
            <ecNumber evidence="19">4.2.1.136</ecNumber>
        </recommendedName>
        <alternativeName>
            <fullName evidence="19">ADP-dependent NAD(P)HX dehydratase</fullName>
        </alternativeName>
    </domain>
    <domain>
        <recommendedName>
            <fullName evidence="19">NAD(P)H-hydrate epimerase</fullName>
            <ecNumber evidence="19">5.1.99.6</ecNumber>
        </recommendedName>
    </domain>
</protein>
<feature type="binding site" evidence="17">
    <location>
        <position position="381"/>
    </location>
    <ligand>
        <name>(6S)-NADPHX</name>
        <dbReference type="ChEBI" id="CHEBI:64076"/>
    </ligand>
</feature>
<dbReference type="AlphaFoldDB" id="A0A9D1NU48"/>
<dbReference type="EC" id="4.2.1.136" evidence="19"/>
<keyword evidence="13" id="KW-0511">Multifunctional enzyme</keyword>
<dbReference type="NCBIfam" id="TIGR00196">
    <property type="entry name" value="yjeF_cterm"/>
    <property type="match status" value="1"/>
</dbReference>
<dbReference type="GO" id="GO:0046496">
    <property type="term" value="P:nicotinamide nucleotide metabolic process"/>
    <property type="evidence" value="ECO:0007669"/>
    <property type="project" value="UniProtKB-UniRule"/>
</dbReference>
<evidence type="ECO:0000256" key="19">
    <source>
        <dbReference type="PIRNR" id="PIRNR017184"/>
    </source>
</evidence>
<keyword evidence="7 17" id="KW-0067">ATP-binding</keyword>
<evidence type="ECO:0000259" key="20">
    <source>
        <dbReference type="PROSITE" id="PS51383"/>
    </source>
</evidence>
<comment type="catalytic activity">
    <reaction evidence="2 18 19">
        <text>(6R)-NADPHX = (6S)-NADPHX</text>
        <dbReference type="Rhea" id="RHEA:32227"/>
        <dbReference type="ChEBI" id="CHEBI:64076"/>
        <dbReference type="ChEBI" id="CHEBI:64077"/>
        <dbReference type="EC" id="5.1.99.6"/>
    </reaction>
</comment>
<evidence type="ECO:0000256" key="4">
    <source>
        <dbReference type="ARBA" id="ARBA00009524"/>
    </source>
</evidence>
<comment type="similarity">
    <text evidence="17">Belongs to the NnrD/CARKD family.</text>
</comment>
<dbReference type="PANTHER" id="PTHR12592">
    <property type="entry name" value="ATP-DEPENDENT (S)-NAD(P)H-HYDRATE DEHYDRATASE FAMILY MEMBER"/>
    <property type="match status" value="1"/>
</dbReference>
<evidence type="ECO:0000256" key="13">
    <source>
        <dbReference type="ARBA" id="ARBA00023268"/>
    </source>
</evidence>
<comment type="similarity">
    <text evidence="18">Belongs to the NnrE/AIBP family.</text>
</comment>
<keyword evidence="11 18" id="KW-0413">Isomerase</keyword>
<evidence type="ECO:0000256" key="14">
    <source>
        <dbReference type="ARBA" id="ARBA00025153"/>
    </source>
</evidence>
<evidence type="ECO:0000256" key="3">
    <source>
        <dbReference type="ARBA" id="ARBA00006001"/>
    </source>
</evidence>
<feature type="domain" description="YjeF C-terminal" evidence="20">
    <location>
        <begin position="227"/>
        <end position="507"/>
    </location>
</feature>
<dbReference type="NCBIfam" id="TIGR00197">
    <property type="entry name" value="yjeF_nterm"/>
    <property type="match status" value="1"/>
</dbReference>
<evidence type="ECO:0000256" key="2">
    <source>
        <dbReference type="ARBA" id="ARBA00000909"/>
    </source>
</evidence>
<reference evidence="22" key="1">
    <citation type="submission" date="2020-10" db="EMBL/GenBank/DDBJ databases">
        <authorList>
            <person name="Gilroy R."/>
        </authorList>
    </citation>
    <scope>NUCLEOTIDE SEQUENCE</scope>
    <source>
        <strain evidence="22">ChiBcec2-4451</strain>
    </source>
</reference>
<dbReference type="Gene3D" id="3.40.50.10260">
    <property type="entry name" value="YjeF N-terminal domain"/>
    <property type="match status" value="1"/>
</dbReference>
<comment type="function">
    <text evidence="17">Catalyzes the dehydration of the S-form of NAD(P)HX at the expense of ADP, which is converted to AMP. Together with NAD(P)HX epimerase, which catalyzes the epimerization of the S- and R-forms, the enzyme allows the repair of both epimers of NAD(P)HX, a damaged form of NAD(P)H that is a result of enzymatic or heat-dependent hydration.</text>
</comment>
<evidence type="ECO:0000256" key="18">
    <source>
        <dbReference type="HAMAP-Rule" id="MF_01966"/>
    </source>
</evidence>
<feature type="binding site" evidence="17">
    <location>
        <position position="330"/>
    </location>
    <ligand>
        <name>(6S)-NADPHX</name>
        <dbReference type="ChEBI" id="CHEBI:64076"/>
    </ligand>
</feature>
<keyword evidence="6 17" id="KW-0547">Nucleotide-binding</keyword>
<evidence type="ECO:0000256" key="10">
    <source>
        <dbReference type="ARBA" id="ARBA00023027"/>
    </source>
</evidence>
<feature type="binding site" evidence="17">
    <location>
        <position position="448"/>
    </location>
    <ligand>
        <name>(6S)-NADPHX</name>
        <dbReference type="ChEBI" id="CHEBI:64076"/>
    </ligand>
</feature>
<evidence type="ECO:0000256" key="8">
    <source>
        <dbReference type="ARBA" id="ARBA00022857"/>
    </source>
</evidence>
<dbReference type="SUPFAM" id="SSF53613">
    <property type="entry name" value="Ribokinase-like"/>
    <property type="match status" value="1"/>
</dbReference>
<evidence type="ECO:0000256" key="17">
    <source>
        <dbReference type="HAMAP-Rule" id="MF_01965"/>
    </source>
</evidence>
<dbReference type="GO" id="GO:0052855">
    <property type="term" value="F:ADP-dependent NAD(P)H-hydrate dehydratase activity"/>
    <property type="evidence" value="ECO:0007669"/>
    <property type="project" value="UniProtKB-UniRule"/>
</dbReference>
<dbReference type="EMBL" id="DVON01000113">
    <property type="protein sequence ID" value="HIV12532.1"/>
    <property type="molecule type" value="Genomic_DNA"/>
</dbReference>
<dbReference type="GO" id="GO:0052856">
    <property type="term" value="F:NAD(P)HX epimerase activity"/>
    <property type="evidence" value="ECO:0007669"/>
    <property type="project" value="UniProtKB-UniRule"/>
</dbReference>
<feature type="binding site" evidence="17">
    <location>
        <position position="262"/>
    </location>
    <ligand>
        <name>(6S)-NADPHX</name>
        <dbReference type="ChEBI" id="CHEBI:64076"/>
    </ligand>
</feature>
<evidence type="ECO:0000313" key="23">
    <source>
        <dbReference type="Proteomes" id="UP000886723"/>
    </source>
</evidence>
<dbReference type="Pfam" id="PF01256">
    <property type="entry name" value="Carb_kinase"/>
    <property type="match status" value="1"/>
</dbReference>
<comment type="catalytic activity">
    <reaction evidence="16 17 19">
        <text>(6S)-NADPHX + ADP = AMP + phosphate + NADPH + H(+)</text>
        <dbReference type="Rhea" id="RHEA:32235"/>
        <dbReference type="ChEBI" id="CHEBI:15378"/>
        <dbReference type="ChEBI" id="CHEBI:43474"/>
        <dbReference type="ChEBI" id="CHEBI:57783"/>
        <dbReference type="ChEBI" id="CHEBI:64076"/>
        <dbReference type="ChEBI" id="CHEBI:456215"/>
        <dbReference type="ChEBI" id="CHEBI:456216"/>
        <dbReference type="EC" id="4.2.1.136"/>
    </reaction>
</comment>
<keyword evidence="12 17" id="KW-0456">Lyase</keyword>
<evidence type="ECO:0000256" key="16">
    <source>
        <dbReference type="ARBA" id="ARBA00049209"/>
    </source>
</evidence>
<feature type="domain" description="YjeF N-terminal" evidence="21">
    <location>
        <begin position="10"/>
        <end position="209"/>
    </location>
</feature>
<comment type="cofactor">
    <cofactor evidence="17">
        <name>Mg(2+)</name>
        <dbReference type="ChEBI" id="CHEBI:18420"/>
    </cofactor>
</comment>
<dbReference type="HAMAP" id="MF_01965">
    <property type="entry name" value="NADHX_dehydratase"/>
    <property type="match status" value="1"/>
</dbReference>
<evidence type="ECO:0000256" key="6">
    <source>
        <dbReference type="ARBA" id="ARBA00022741"/>
    </source>
</evidence>
<evidence type="ECO:0000259" key="21">
    <source>
        <dbReference type="PROSITE" id="PS51385"/>
    </source>
</evidence>
<feature type="binding site" evidence="18">
    <location>
        <position position="152"/>
    </location>
    <ligand>
        <name>(6S)-NADPHX</name>
        <dbReference type="ChEBI" id="CHEBI:64076"/>
    </ligand>
</feature>
<dbReference type="EC" id="5.1.99.6" evidence="19"/>
<comment type="catalytic activity">
    <reaction evidence="15 17 19">
        <text>(6S)-NADHX + ADP = AMP + phosphate + NADH + H(+)</text>
        <dbReference type="Rhea" id="RHEA:32223"/>
        <dbReference type="ChEBI" id="CHEBI:15378"/>
        <dbReference type="ChEBI" id="CHEBI:43474"/>
        <dbReference type="ChEBI" id="CHEBI:57945"/>
        <dbReference type="ChEBI" id="CHEBI:64074"/>
        <dbReference type="ChEBI" id="CHEBI:456215"/>
        <dbReference type="ChEBI" id="CHEBI:456216"/>
        <dbReference type="EC" id="4.2.1.136"/>
    </reaction>
</comment>
<dbReference type="GO" id="GO:0110051">
    <property type="term" value="P:metabolite repair"/>
    <property type="evidence" value="ECO:0007669"/>
    <property type="project" value="TreeGrafter"/>
</dbReference>
<dbReference type="InterPro" id="IPR030677">
    <property type="entry name" value="Nnr"/>
</dbReference>
<feature type="binding site" evidence="18">
    <location>
        <begin position="123"/>
        <end position="129"/>
    </location>
    <ligand>
        <name>(6S)-NADPHX</name>
        <dbReference type="ChEBI" id="CHEBI:64076"/>
    </ligand>
</feature>
<dbReference type="PANTHER" id="PTHR12592:SF0">
    <property type="entry name" value="ATP-DEPENDENT (S)-NAD(P)H-HYDRATE DEHYDRATASE"/>
    <property type="match status" value="1"/>
</dbReference>
<name>A0A9D1NU48_9FIRM</name>
<dbReference type="CDD" id="cd01171">
    <property type="entry name" value="YXKO-related"/>
    <property type="match status" value="1"/>
</dbReference>
<dbReference type="InterPro" id="IPR000631">
    <property type="entry name" value="CARKD"/>
</dbReference>
<comment type="subunit">
    <text evidence="17">Homotetramer.</text>
</comment>
<dbReference type="SUPFAM" id="SSF64153">
    <property type="entry name" value="YjeF N-terminal domain-like"/>
    <property type="match status" value="1"/>
</dbReference>
<keyword evidence="5 18" id="KW-0479">Metal-binding</keyword>
<comment type="function">
    <text evidence="14 19">Bifunctional enzyme that catalyzes the epimerization of the S- and R-forms of NAD(P)HX and the dehydration of the S-form of NAD(P)HX at the expense of ADP, which is converted to AMP. This allows the repair of both epimers of NAD(P)HX, a damaged form of NAD(P)H that is a result of enzymatic or heat-dependent hydration.</text>
</comment>
<evidence type="ECO:0000256" key="1">
    <source>
        <dbReference type="ARBA" id="ARBA00000013"/>
    </source>
</evidence>
<comment type="function">
    <text evidence="18">Catalyzes the epimerization of the S- and R-forms of NAD(P)HX, a damaged form of NAD(P)H that is a result of enzymatic or heat-dependent hydration. This is a prerequisite for the S-specific NAD(P)H-hydrate dehydratase to allow the repair of both epimers of NAD(P)HX.</text>
</comment>
<feature type="binding site" evidence="17">
    <location>
        <begin position="418"/>
        <end position="422"/>
    </location>
    <ligand>
        <name>AMP</name>
        <dbReference type="ChEBI" id="CHEBI:456215"/>
    </ligand>
</feature>
<evidence type="ECO:0000256" key="12">
    <source>
        <dbReference type="ARBA" id="ARBA00023239"/>
    </source>
</evidence>
<evidence type="ECO:0000256" key="7">
    <source>
        <dbReference type="ARBA" id="ARBA00022840"/>
    </source>
</evidence>
<evidence type="ECO:0000313" key="22">
    <source>
        <dbReference type="EMBL" id="HIV12532.1"/>
    </source>
</evidence>
<keyword evidence="10 17" id="KW-0520">NAD</keyword>
<comment type="catalytic activity">
    <reaction evidence="1 18 19">
        <text>(6R)-NADHX = (6S)-NADHX</text>
        <dbReference type="Rhea" id="RHEA:32215"/>
        <dbReference type="ChEBI" id="CHEBI:64074"/>
        <dbReference type="ChEBI" id="CHEBI:64075"/>
        <dbReference type="EC" id="5.1.99.6"/>
    </reaction>
</comment>
<feature type="binding site" evidence="18">
    <location>
        <position position="134"/>
    </location>
    <ligand>
        <name>(6S)-NADPHX</name>
        <dbReference type="ChEBI" id="CHEBI:64076"/>
    </ligand>
</feature>
<dbReference type="PROSITE" id="PS51383">
    <property type="entry name" value="YJEF_C_3"/>
    <property type="match status" value="1"/>
</dbReference>
<dbReference type="GO" id="GO:0046872">
    <property type="term" value="F:metal ion binding"/>
    <property type="evidence" value="ECO:0007669"/>
    <property type="project" value="UniProtKB-UniRule"/>
</dbReference>
<dbReference type="HAMAP" id="MF_01966">
    <property type="entry name" value="NADHX_epimerase"/>
    <property type="match status" value="1"/>
</dbReference>
<evidence type="ECO:0000256" key="9">
    <source>
        <dbReference type="ARBA" id="ARBA00022958"/>
    </source>
</evidence>
<accession>A0A9D1NU48</accession>
<dbReference type="Proteomes" id="UP000886723">
    <property type="component" value="Unassembled WGS sequence"/>
</dbReference>
<feature type="binding site" evidence="17">
    <location>
        <position position="447"/>
    </location>
    <ligand>
        <name>AMP</name>
        <dbReference type="ChEBI" id="CHEBI:456215"/>
    </ligand>
</feature>
<feature type="binding site" evidence="18">
    <location>
        <position position="155"/>
    </location>
    <ligand>
        <name>K(+)</name>
        <dbReference type="ChEBI" id="CHEBI:29103"/>
    </ligand>
</feature>
<keyword evidence="8 17" id="KW-0521">NADP</keyword>
<dbReference type="Pfam" id="PF03853">
    <property type="entry name" value="YjeF_N"/>
    <property type="match status" value="1"/>
</dbReference>
<feature type="binding site" evidence="18">
    <location>
        <position position="119"/>
    </location>
    <ligand>
        <name>K(+)</name>
        <dbReference type="ChEBI" id="CHEBI:29103"/>
    </ligand>
</feature>
<feature type="binding site" evidence="18">
    <location>
        <position position="58"/>
    </location>
    <ligand>
        <name>K(+)</name>
        <dbReference type="ChEBI" id="CHEBI:29103"/>
    </ligand>
</feature>
<comment type="similarity">
    <text evidence="3 19">In the N-terminal section; belongs to the NnrE/AIBP family.</text>
</comment>
<dbReference type="InterPro" id="IPR036652">
    <property type="entry name" value="YjeF_N_dom_sf"/>
</dbReference>
<dbReference type="GO" id="GO:0005524">
    <property type="term" value="F:ATP binding"/>
    <property type="evidence" value="ECO:0007669"/>
    <property type="project" value="UniProtKB-UniRule"/>
</dbReference>
<keyword evidence="9 18" id="KW-0630">Potassium</keyword>
<comment type="caution">
    <text evidence="22">The sequence shown here is derived from an EMBL/GenBank/DDBJ whole genome shotgun (WGS) entry which is preliminary data.</text>
</comment>
<comment type="similarity">
    <text evidence="4 19">In the C-terminal section; belongs to the NnrD/CARKD family.</text>
</comment>
<evidence type="ECO:0000256" key="5">
    <source>
        <dbReference type="ARBA" id="ARBA00022723"/>
    </source>
</evidence>
<evidence type="ECO:0000256" key="15">
    <source>
        <dbReference type="ARBA" id="ARBA00048238"/>
    </source>
</evidence>
<dbReference type="InterPro" id="IPR004443">
    <property type="entry name" value="YjeF_N_dom"/>
</dbReference>
<reference evidence="22" key="2">
    <citation type="journal article" date="2021" name="PeerJ">
        <title>Extensive microbial diversity within the chicken gut microbiome revealed by metagenomics and culture.</title>
        <authorList>
            <person name="Gilroy R."/>
            <person name="Ravi A."/>
            <person name="Getino M."/>
            <person name="Pursley I."/>
            <person name="Horton D.L."/>
            <person name="Alikhan N.F."/>
            <person name="Baker D."/>
            <person name="Gharbi K."/>
            <person name="Hall N."/>
            <person name="Watson M."/>
            <person name="Adriaenssens E.M."/>
            <person name="Foster-Nyarko E."/>
            <person name="Jarju S."/>
            <person name="Secka A."/>
            <person name="Antonio M."/>
            <person name="Oren A."/>
            <person name="Chaudhuri R.R."/>
            <person name="La Ragione R."/>
            <person name="Hildebrand F."/>
            <person name="Pallen M.J."/>
        </authorList>
    </citation>
    <scope>NUCLEOTIDE SEQUENCE</scope>
    <source>
        <strain evidence="22">ChiBcec2-4451</strain>
    </source>
</reference>
<comment type="cofactor">
    <cofactor evidence="18 19">
        <name>K(+)</name>
        <dbReference type="ChEBI" id="CHEBI:29103"/>
    </cofactor>
    <text evidence="18 19">Binds 1 potassium ion per subunit.</text>
</comment>
<dbReference type="Gene3D" id="3.40.1190.20">
    <property type="match status" value="1"/>
</dbReference>
<feature type="binding site" evidence="18">
    <location>
        <begin position="57"/>
        <end position="61"/>
    </location>
    <ligand>
        <name>(6S)-NADPHX</name>
        <dbReference type="ChEBI" id="CHEBI:64076"/>
    </ligand>
</feature>
<sequence>MERIVTSGQMKRLDQFTIQEMGVPSLVLMERAALAVTEELEKNFDTGRVLVVCGSGNNGGDGIAAARLLYLAGVRTEIFLAGKMESFTEETRIQWKIAEKYGVPIVKNPDPAEYTTIVDAIFGVGLSRNVEGHYEALLKKLDASGVPVLAVDVPSGIDASRGRVMGTALHARQTVTFACAKAGLLLYPGASYAGQVTVRDVGICPEGRTMRGSNLFSEDSKGSMFRITDEDYRWLPPRNPRGNKGTFGKVLVVAGSRDMCGAAFFAAKASLLAGAGMVRIFTEEHNRMVLQQLLPEALLPTYREDEEEETLRRLLGQAVDWADVAAAGPGMGTGRAADRIVTALLADSGKPLVLDADGLNLLSRRKELLKQTSSPCILTPHMGEMSRLTGLPVSALAEDPAGCLEAFCGDYPVTCILKDARTVTKTAGGPVFLNTRGNSGMATAGSGDVLCGIAAGFLAAGIGESRAAPLAVDFHARAGDLAAKAKGEASLLASDILDAIPEVWKTLTKNYGNKGTA</sequence>
<dbReference type="PROSITE" id="PS51385">
    <property type="entry name" value="YJEF_N"/>
    <property type="match status" value="1"/>
</dbReference>
<gene>
    <name evidence="17" type="primary">nnrD</name>
    <name evidence="18" type="synonym">nnrE</name>
    <name evidence="22" type="ORF">IAA63_05255</name>
</gene>
<evidence type="ECO:0000256" key="11">
    <source>
        <dbReference type="ARBA" id="ARBA00023235"/>
    </source>
</evidence>
<dbReference type="InterPro" id="IPR029056">
    <property type="entry name" value="Ribokinase-like"/>
</dbReference>